<keyword evidence="7" id="KW-0413">Isomerase</keyword>
<dbReference type="PANTHER" id="PTHR11070:SF2">
    <property type="entry name" value="ATP-DEPENDENT DNA HELICASE SRS2"/>
    <property type="match status" value="1"/>
</dbReference>
<dbReference type="Pfam" id="PF21196">
    <property type="entry name" value="PcrA_UvrD_tudor"/>
    <property type="match status" value="1"/>
</dbReference>
<dbReference type="PATRIC" id="fig|1411148.3.peg.286"/>
<organism evidence="15 16">
    <name type="scientific">Tannerella sp. oral taxon BU063 isolate Cell 2</name>
    <dbReference type="NCBI Taxonomy" id="1411148"/>
    <lineage>
        <taxon>Bacteria</taxon>
        <taxon>Pseudomonadati</taxon>
        <taxon>Bacteroidota</taxon>
        <taxon>Bacteroidia</taxon>
        <taxon>Bacteroidales</taxon>
        <taxon>Tannerellaceae</taxon>
        <taxon>Tannerella</taxon>
    </lineage>
</organism>
<evidence type="ECO:0000256" key="10">
    <source>
        <dbReference type="ARBA" id="ARBA00034923"/>
    </source>
</evidence>
<evidence type="ECO:0000256" key="2">
    <source>
        <dbReference type="ARBA" id="ARBA00022741"/>
    </source>
</evidence>
<keyword evidence="2 12" id="KW-0547">Nucleotide-binding</keyword>
<dbReference type="EMBL" id="AYUF01000300">
    <property type="protein sequence ID" value="ETK02758.1"/>
    <property type="molecule type" value="Genomic_DNA"/>
</dbReference>
<dbReference type="GO" id="GO:0043138">
    <property type="term" value="F:3'-5' DNA helicase activity"/>
    <property type="evidence" value="ECO:0007669"/>
    <property type="project" value="UniProtKB-EC"/>
</dbReference>
<keyword evidence="3 12" id="KW-0378">Hydrolase</keyword>
<dbReference type="Gene3D" id="3.40.50.300">
    <property type="entry name" value="P-loop containing nucleotide triphosphate hydrolases"/>
    <property type="match status" value="2"/>
</dbReference>
<evidence type="ECO:0000256" key="6">
    <source>
        <dbReference type="ARBA" id="ARBA00023125"/>
    </source>
</evidence>
<dbReference type="GO" id="GO:0033202">
    <property type="term" value="C:DNA helicase complex"/>
    <property type="evidence" value="ECO:0007669"/>
    <property type="project" value="TreeGrafter"/>
</dbReference>
<name>W2C6T1_9BACT</name>
<evidence type="ECO:0000256" key="7">
    <source>
        <dbReference type="ARBA" id="ARBA00023235"/>
    </source>
</evidence>
<evidence type="ECO:0000313" key="16">
    <source>
        <dbReference type="Proteomes" id="UP000018837"/>
    </source>
</evidence>
<dbReference type="PANTHER" id="PTHR11070">
    <property type="entry name" value="UVRD / RECB / PCRA DNA HELICASE FAMILY MEMBER"/>
    <property type="match status" value="1"/>
</dbReference>
<dbReference type="InterPro" id="IPR014016">
    <property type="entry name" value="UvrD-like_ATP-bd"/>
</dbReference>
<dbReference type="Pfam" id="PF00580">
    <property type="entry name" value="UvrD-helicase"/>
    <property type="match status" value="1"/>
</dbReference>
<dbReference type="GO" id="GO:0016887">
    <property type="term" value="F:ATP hydrolysis activity"/>
    <property type="evidence" value="ECO:0007669"/>
    <property type="project" value="RHEA"/>
</dbReference>
<comment type="similarity">
    <text evidence="1">Belongs to the helicase family. UvrD subfamily.</text>
</comment>
<feature type="domain" description="UvrD-like helicase C-terminal" evidence="14">
    <location>
        <begin position="292"/>
        <end position="574"/>
    </location>
</feature>
<dbReference type="Proteomes" id="UP000018837">
    <property type="component" value="Unassembled WGS sequence"/>
</dbReference>
<evidence type="ECO:0000256" key="8">
    <source>
        <dbReference type="ARBA" id="ARBA00034617"/>
    </source>
</evidence>
<dbReference type="InterPro" id="IPR013986">
    <property type="entry name" value="DExx_box_DNA_helicase_dom_sf"/>
</dbReference>
<evidence type="ECO:0000256" key="11">
    <source>
        <dbReference type="ARBA" id="ARBA00048988"/>
    </source>
</evidence>
<evidence type="ECO:0000256" key="1">
    <source>
        <dbReference type="ARBA" id="ARBA00009922"/>
    </source>
</evidence>
<dbReference type="PROSITE" id="PS51198">
    <property type="entry name" value="UVRD_HELICASE_ATP_BIND"/>
    <property type="match status" value="1"/>
</dbReference>
<dbReference type="EC" id="5.6.2.4" evidence="9"/>
<keyword evidence="6" id="KW-0238">DNA-binding</keyword>
<evidence type="ECO:0000256" key="3">
    <source>
        <dbReference type="ARBA" id="ARBA00022801"/>
    </source>
</evidence>
<proteinExistence type="inferred from homology"/>
<sequence>MLSILDELNDAQREVVLYNDGPSMVVAGAGSGKTRVLTYKITYLLSRGYEPHRILALTFTNKAAREMKDRIAALTNERTVRQLWAGTFHSIFYRILREEAEYVDYNPDFTIYDAADSRNLIRSILREMQLDEKTYRPGLVQSRISNAKNALVTAEAYGRNREQVEYDARAHVPLIREIYARYQNRCRQAEAMDFDELLLQTNILFRDHAEVLDRYQRHFRFVLVDEYQDTNLAQHMIVNRLCEKHRHICVVGDDAQSIYSFRGANIDNMLRFKDTYPEYRLFKLERNYRSTRNIVEAANSLIDKNKGRIPKNVYSENEAGSKIRILSAYNDTEEAYQIATQIMTLQSKEHAPLSEFAVLYRTNAQSRVLEEALRKKGIAYRVYGGQSFYQRKEVKDIIAYFRVVVNPDDEEALKRIINYPARGIGETTVTKLMRTATEHGASLWAVVSDPAAYALPANQGTLRKLGTFHDLIQELRSAVSEWPANEMAELIIKRSGIAAELNQDRSAEGISRQENMQEVPKAVREKENKAHEEGADEYLLSDFLREVSLQTDQDEKQDESTERVTLMTVHAAKGLEFDNVIIAGMEENLFPSPMAMDSPRAIEEERRLFYVALTRARRHCLITYAKTRFRNGMNHSCTPSHFLDDIDPTLLIRPDDPSLMARPATPSRPAATRPLVTTATSDRPSARFRRLPTDAHQPAPQQVDAIGDLHTGDTVRHDLFGTGTIVTLEGEGGNAKVTVDFEHSGRRSLLLKYARLTPVKD</sequence>
<evidence type="ECO:0000256" key="12">
    <source>
        <dbReference type="PROSITE-ProRule" id="PRU00560"/>
    </source>
</evidence>
<dbReference type="Gene3D" id="1.10.486.10">
    <property type="entry name" value="PCRA, domain 4"/>
    <property type="match status" value="1"/>
</dbReference>
<dbReference type="InterPro" id="IPR027417">
    <property type="entry name" value="P-loop_NTPase"/>
</dbReference>
<feature type="binding site" evidence="12">
    <location>
        <begin position="27"/>
        <end position="34"/>
    </location>
    <ligand>
        <name>ATP</name>
        <dbReference type="ChEBI" id="CHEBI:30616"/>
    </ligand>
</feature>
<dbReference type="GO" id="GO:0003677">
    <property type="term" value="F:DNA binding"/>
    <property type="evidence" value="ECO:0007669"/>
    <property type="project" value="UniProtKB-KW"/>
</dbReference>
<dbReference type="InterPro" id="IPR000212">
    <property type="entry name" value="DNA_helicase_UvrD/REP"/>
</dbReference>
<accession>W2C6T1</accession>
<dbReference type="SUPFAM" id="SSF52540">
    <property type="entry name" value="P-loop containing nucleoside triphosphate hydrolases"/>
    <property type="match status" value="1"/>
</dbReference>
<evidence type="ECO:0000256" key="5">
    <source>
        <dbReference type="ARBA" id="ARBA00022840"/>
    </source>
</evidence>
<evidence type="ECO:0000256" key="4">
    <source>
        <dbReference type="ARBA" id="ARBA00022806"/>
    </source>
</evidence>
<dbReference type="GO" id="GO:0005524">
    <property type="term" value="F:ATP binding"/>
    <property type="evidence" value="ECO:0007669"/>
    <property type="project" value="UniProtKB-UniRule"/>
</dbReference>
<comment type="catalytic activity">
    <reaction evidence="11">
        <text>ATP + H2O = ADP + phosphate + H(+)</text>
        <dbReference type="Rhea" id="RHEA:13065"/>
        <dbReference type="ChEBI" id="CHEBI:15377"/>
        <dbReference type="ChEBI" id="CHEBI:15378"/>
        <dbReference type="ChEBI" id="CHEBI:30616"/>
        <dbReference type="ChEBI" id="CHEBI:43474"/>
        <dbReference type="ChEBI" id="CHEBI:456216"/>
        <dbReference type="EC" id="5.6.2.4"/>
    </reaction>
</comment>
<evidence type="ECO:0000259" key="13">
    <source>
        <dbReference type="PROSITE" id="PS51198"/>
    </source>
</evidence>
<evidence type="ECO:0000259" key="14">
    <source>
        <dbReference type="PROSITE" id="PS51217"/>
    </source>
</evidence>
<evidence type="ECO:0000313" key="15">
    <source>
        <dbReference type="EMBL" id="ETK02758.1"/>
    </source>
</evidence>
<dbReference type="InterPro" id="IPR014017">
    <property type="entry name" value="DNA_helicase_UvrD-like_C"/>
</dbReference>
<evidence type="ECO:0000256" key="9">
    <source>
        <dbReference type="ARBA" id="ARBA00034808"/>
    </source>
</evidence>
<keyword evidence="5 12" id="KW-0067">ATP-binding</keyword>
<dbReference type="AlphaFoldDB" id="W2C6T1"/>
<comment type="catalytic activity">
    <reaction evidence="8">
        <text>Couples ATP hydrolysis with the unwinding of duplex DNA by translocating in the 3'-5' direction.</text>
        <dbReference type="EC" id="5.6.2.4"/>
    </reaction>
</comment>
<reference evidence="15 16" key="1">
    <citation type="submission" date="2013-11" db="EMBL/GenBank/DDBJ databases">
        <title>Single cell genomics of uncultured Tannerella BU063 (oral taxon 286).</title>
        <authorList>
            <person name="Beall C.J."/>
            <person name="Campbell A.G."/>
            <person name="Griffen A.L."/>
            <person name="Podar M."/>
            <person name="Leys E.J."/>
        </authorList>
    </citation>
    <scope>NUCLEOTIDE SEQUENCE [LARGE SCALE GENOMIC DNA]</scope>
    <source>
        <strain evidence="15">Cell 2</strain>
    </source>
</reference>
<dbReference type="CDD" id="cd17932">
    <property type="entry name" value="DEXQc_UvrD"/>
    <property type="match status" value="1"/>
</dbReference>
<dbReference type="GO" id="GO:0000725">
    <property type="term" value="P:recombinational repair"/>
    <property type="evidence" value="ECO:0007669"/>
    <property type="project" value="TreeGrafter"/>
</dbReference>
<comment type="caution">
    <text evidence="15">The sequence shown here is derived from an EMBL/GenBank/DDBJ whole genome shotgun (WGS) entry which is preliminary data.</text>
</comment>
<feature type="domain" description="UvrD-like helicase ATP-binding" evidence="13">
    <location>
        <begin position="6"/>
        <end position="291"/>
    </location>
</feature>
<dbReference type="GO" id="GO:0005829">
    <property type="term" value="C:cytosol"/>
    <property type="evidence" value="ECO:0007669"/>
    <property type="project" value="TreeGrafter"/>
</dbReference>
<dbReference type="Pfam" id="PF13361">
    <property type="entry name" value="UvrD_C"/>
    <property type="match status" value="1"/>
</dbReference>
<dbReference type="PROSITE" id="PS51217">
    <property type="entry name" value="UVRD_HELICASE_CTER"/>
    <property type="match status" value="1"/>
</dbReference>
<protein>
    <recommendedName>
        <fullName evidence="9">DNA 3'-5' helicase</fullName>
        <ecNumber evidence="9">5.6.2.4</ecNumber>
    </recommendedName>
    <alternativeName>
        <fullName evidence="10">DNA 3'-5' helicase II</fullName>
    </alternativeName>
</protein>
<dbReference type="Gene3D" id="1.10.10.160">
    <property type="match status" value="1"/>
</dbReference>
<dbReference type="CDD" id="cd18807">
    <property type="entry name" value="SF1_C_UvrD"/>
    <property type="match status" value="1"/>
</dbReference>
<keyword evidence="4 12" id="KW-0347">Helicase</keyword>
<gene>
    <name evidence="15" type="ORF">N425_02590</name>
</gene>